<sequence>MAEQWRIDKWLAAAGVGSRKDVKKFLRKKAVRVNGATITDPSVKINAWKAAVTVNGEKIDYDPGPVYLMMNKQKGRVSATADDRHRTVLDDIDQSVKKIELFPVGRLDKDTTGLLFLTTDGEWAHRLTTPRLGIEKEYEVLLDTEPPAEELQSLQEGMQLKDGTETKPAKVSEGAQEKNGFRLFITVTEGKYHQVKRMFGAIGHQVNELKRVRMSNVRLDERLGPGEYRSLTAKEFEAISYDLAQKSGKSS</sequence>
<evidence type="ECO:0000256" key="5">
    <source>
        <dbReference type="RuleBase" id="RU003887"/>
    </source>
</evidence>
<protein>
    <recommendedName>
        <fullName evidence="5">Pseudouridine synthase</fullName>
        <ecNumber evidence="5">5.4.99.-</ecNumber>
    </recommendedName>
</protein>
<name>A0A345BYI4_9BACI</name>
<dbReference type="OrthoDB" id="9807213at2"/>
<dbReference type="PROSITE" id="PS50889">
    <property type="entry name" value="S4"/>
    <property type="match status" value="1"/>
</dbReference>
<keyword evidence="2 4" id="KW-0694">RNA-binding</keyword>
<reference evidence="7 8" key="1">
    <citation type="journal article" date="2018" name="J. Microbiol.">
        <title>Salicibibacter kimchii gen. nov., sp. nov., a moderately halophilic and alkalitolerant bacterium in the family Bacillaceae, isolated from kimchi.</title>
        <authorList>
            <person name="Jang J.Y."/>
            <person name="Oh Y.J."/>
            <person name="Lim S.K."/>
            <person name="Park H.K."/>
            <person name="Lee C."/>
            <person name="Kim J.Y."/>
            <person name="Lee M.A."/>
            <person name="Choi H.J."/>
        </authorList>
    </citation>
    <scope>NUCLEOTIDE SEQUENCE [LARGE SCALE GENOMIC DNA]</scope>
    <source>
        <strain evidence="7 8">NKC1-1</strain>
    </source>
</reference>
<evidence type="ECO:0000256" key="4">
    <source>
        <dbReference type="PROSITE-ProRule" id="PRU00182"/>
    </source>
</evidence>
<keyword evidence="8" id="KW-1185">Reference proteome</keyword>
<dbReference type="Gene3D" id="3.30.70.580">
    <property type="entry name" value="Pseudouridine synthase I, catalytic domain, N-terminal subdomain"/>
    <property type="match status" value="1"/>
</dbReference>
<dbReference type="EMBL" id="CP031092">
    <property type="protein sequence ID" value="AXF56015.1"/>
    <property type="molecule type" value="Genomic_DNA"/>
</dbReference>
<comment type="similarity">
    <text evidence="1 5">Belongs to the pseudouridine synthase RsuA family.</text>
</comment>
<evidence type="ECO:0000313" key="8">
    <source>
        <dbReference type="Proteomes" id="UP000252100"/>
    </source>
</evidence>
<dbReference type="GO" id="GO:0005829">
    <property type="term" value="C:cytosol"/>
    <property type="evidence" value="ECO:0007669"/>
    <property type="project" value="UniProtKB-ARBA"/>
</dbReference>
<evidence type="ECO:0000256" key="2">
    <source>
        <dbReference type="ARBA" id="ARBA00022884"/>
    </source>
</evidence>
<dbReference type="AlphaFoldDB" id="A0A345BYI4"/>
<dbReference type="GO" id="GO:0120159">
    <property type="term" value="F:rRNA pseudouridine synthase activity"/>
    <property type="evidence" value="ECO:0007669"/>
    <property type="project" value="UniProtKB-ARBA"/>
</dbReference>
<accession>A0A345BYI4</accession>
<dbReference type="SUPFAM" id="SSF55174">
    <property type="entry name" value="Alpha-L RNA-binding motif"/>
    <property type="match status" value="1"/>
</dbReference>
<dbReference type="InterPro" id="IPR036986">
    <property type="entry name" value="S4_RNA-bd_sf"/>
</dbReference>
<evidence type="ECO:0000256" key="3">
    <source>
        <dbReference type="ARBA" id="ARBA00023235"/>
    </source>
</evidence>
<dbReference type="PROSITE" id="PS01149">
    <property type="entry name" value="PSI_RSU"/>
    <property type="match status" value="1"/>
</dbReference>
<keyword evidence="3 5" id="KW-0413">Isomerase</keyword>
<dbReference type="PANTHER" id="PTHR47683">
    <property type="entry name" value="PSEUDOURIDINE SYNTHASE FAMILY PROTEIN-RELATED"/>
    <property type="match status" value="1"/>
</dbReference>
<dbReference type="CDD" id="cd00165">
    <property type="entry name" value="S4"/>
    <property type="match status" value="1"/>
</dbReference>
<dbReference type="InterPro" id="IPR002942">
    <property type="entry name" value="S4_RNA-bd"/>
</dbReference>
<dbReference type="InterPro" id="IPR000748">
    <property type="entry name" value="PsdUridine_synth_RsuA/RluB/E/F"/>
</dbReference>
<dbReference type="PANTHER" id="PTHR47683:SF4">
    <property type="entry name" value="PSEUDOURIDINE SYNTHASE"/>
    <property type="match status" value="1"/>
</dbReference>
<dbReference type="Gene3D" id="3.30.70.1560">
    <property type="entry name" value="Alpha-L RNA-binding motif"/>
    <property type="match status" value="1"/>
</dbReference>
<dbReference type="InterPro" id="IPR020103">
    <property type="entry name" value="PsdUridine_synth_cat_dom_sf"/>
</dbReference>
<dbReference type="GO" id="GO:0000455">
    <property type="term" value="P:enzyme-directed rRNA pseudouridine synthesis"/>
    <property type="evidence" value="ECO:0007669"/>
    <property type="project" value="UniProtKB-ARBA"/>
</dbReference>
<dbReference type="SMART" id="SM00363">
    <property type="entry name" value="S4"/>
    <property type="match status" value="1"/>
</dbReference>
<dbReference type="KEGG" id="rue:DT065_08240"/>
<gene>
    <name evidence="7" type="ORF">DT065_08240</name>
</gene>
<proteinExistence type="inferred from homology"/>
<dbReference type="FunFam" id="3.30.70.1560:FF:000001">
    <property type="entry name" value="Pseudouridine synthase"/>
    <property type="match status" value="1"/>
</dbReference>
<organism evidence="7 8">
    <name type="scientific">Salicibibacter kimchii</name>
    <dbReference type="NCBI Taxonomy" id="2099786"/>
    <lineage>
        <taxon>Bacteria</taxon>
        <taxon>Bacillati</taxon>
        <taxon>Bacillota</taxon>
        <taxon>Bacilli</taxon>
        <taxon>Bacillales</taxon>
        <taxon>Bacillaceae</taxon>
        <taxon>Salicibibacter</taxon>
    </lineage>
</organism>
<evidence type="ECO:0000256" key="1">
    <source>
        <dbReference type="ARBA" id="ARBA00008348"/>
    </source>
</evidence>
<dbReference type="Gene3D" id="3.10.290.10">
    <property type="entry name" value="RNA-binding S4 domain"/>
    <property type="match status" value="1"/>
</dbReference>
<evidence type="ECO:0000259" key="6">
    <source>
        <dbReference type="SMART" id="SM00363"/>
    </source>
</evidence>
<evidence type="ECO:0000313" key="7">
    <source>
        <dbReference type="EMBL" id="AXF56015.1"/>
    </source>
</evidence>
<dbReference type="InterPro" id="IPR050343">
    <property type="entry name" value="RsuA_PseudoU_synthase"/>
</dbReference>
<dbReference type="EC" id="5.4.99.-" evidence="5"/>
<dbReference type="GO" id="GO:0003723">
    <property type="term" value="F:RNA binding"/>
    <property type="evidence" value="ECO:0007669"/>
    <property type="project" value="UniProtKB-KW"/>
</dbReference>
<dbReference type="Pfam" id="PF00849">
    <property type="entry name" value="PseudoU_synth_2"/>
    <property type="match status" value="1"/>
</dbReference>
<dbReference type="Pfam" id="PF01479">
    <property type="entry name" value="S4"/>
    <property type="match status" value="1"/>
</dbReference>
<feature type="domain" description="RNA-binding S4" evidence="6">
    <location>
        <begin position="5"/>
        <end position="63"/>
    </location>
</feature>
<dbReference type="InterPro" id="IPR042092">
    <property type="entry name" value="PsdUridine_s_RsuA/RluB/E/F_cat"/>
</dbReference>
<dbReference type="NCBIfam" id="TIGR00093">
    <property type="entry name" value="pseudouridine synthase"/>
    <property type="match status" value="1"/>
</dbReference>
<dbReference type="InterPro" id="IPR006145">
    <property type="entry name" value="PsdUridine_synth_RsuA/RluA"/>
</dbReference>
<dbReference type="InterPro" id="IPR018496">
    <property type="entry name" value="PsdUridine_synth_RsuA/RluB_CS"/>
</dbReference>
<dbReference type="RefSeq" id="WP_114372416.1">
    <property type="nucleotide sequence ID" value="NZ_CP031092.1"/>
</dbReference>
<dbReference type="InterPro" id="IPR020094">
    <property type="entry name" value="TruA/RsuA/RluB/E/F_N"/>
</dbReference>
<dbReference type="SUPFAM" id="SSF55120">
    <property type="entry name" value="Pseudouridine synthase"/>
    <property type="match status" value="1"/>
</dbReference>
<dbReference type="CDD" id="cd02553">
    <property type="entry name" value="PseudoU_synth_RsuA"/>
    <property type="match status" value="1"/>
</dbReference>
<dbReference type="Proteomes" id="UP000252100">
    <property type="component" value="Chromosome"/>
</dbReference>